<protein>
    <submittedName>
        <fullName evidence="5">HlyD family secretion protein</fullName>
    </submittedName>
</protein>
<evidence type="ECO:0000313" key="6">
    <source>
        <dbReference type="Proteomes" id="UP001315278"/>
    </source>
</evidence>
<dbReference type="Gene3D" id="2.40.30.170">
    <property type="match status" value="1"/>
</dbReference>
<dbReference type="InterPro" id="IPR058633">
    <property type="entry name" value="EmrA/FarA_HH"/>
</dbReference>
<dbReference type="PANTHER" id="PTHR30386">
    <property type="entry name" value="MEMBRANE FUSION SUBUNIT OF EMRAB-TOLC MULTIDRUG EFFLUX PUMP"/>
    <property type="match status" value="1"/>
</dbReference>
<dbReference type="InterPro" id="IPR050739">
    <property type="entry name" value="MFP"/>
</dbReference>
<evidence type="ECO:0000313" key="5">
    <source>
        <dbReference type="EMBL" id="MBR0795901.1"/>
    </source>
</evidence>
<comment type="subcellular location">
    <subcellularLocation>
        <location evidence="1">Cell envelope</location>
    </subcellularLocation>
</comment>
<keyword evidence="6" id="KW-1185">Reference proteome</keyword>
<evidence type="ECO:0000256" key="1">
    <source>
        <dbReference type="ARBA" id="ARBA00004196"/>
    </source>
</evidence>
<dbReference type="Proteomes" id="UP001315278">
    <property type="component" value="Unassembled WGS sequence"/>
</dbReference>
<sequence length="404" mass="44246">MHLDLSLLAGWTGDRKAFRGSAAMTAAAAGPAVSFDGAIDRTPAKSNATVPARSFIERLRRPLIWGVPALVAAFGAAMYFSDEPYVSTDDAFVRAAKITVNARVAGQAVEIAVHDNERVHQGQVLFRIDPEPYQIAVDQAEAQLGTARLQIDALKATYRQQQAELQSARDTAAYDEREYERKKALVVSDFTPRATFDRADTDLKVARQHVASIEQQVANTVAALDGNPDIEIDRHPTVRAARAQLDRARLNLSYATVRAPDDGVVTRVDDLQIGGFVNPGAPVFSLLSSHRIWIEANFRETGLTHMHPGQQATIDVDAYPGHALKAHIVSMSPGTGSDFSVLPPENATGNWVKVVQRLPVRLELDEVDPNRPLFSGISVTARVDTGYRRNWHHPLQLANAEEIK</sequence>
<evidence type="ECO:0000259" key="3">
    <source>
        <dbReference type="Pfam" id="PF25885"/>
    </source>
</evidence>
<name>A0ABS5FHM2_9BRAD</name>
<dbReference type="RefSeq" id="WP_212492554.1">
    <property type="nucleotide sequence ID" value="NZ_JAFCJH010000009.1"/>
</dbReference>
<proteinExistence type="predicted"/>
<dbReference type="EMBL" id="JAFCJH010000009">
    <property type="protein sequence ID" value="MBR0795901.1"/>
    <property type="molecule type" value="Genomic_DNA"/>
</dbReference>
<dbReference type="Pfam" id="PF25963">
    <property type="entry name" value="Beta-barrel_AAEA"/>
    <property type="match status" value="1"/>
</dbReference>
<organism evidence="5 6">
    <name type="scientific">Bradyrhizobium jicamae</name>
    <dbReference type="NCBI Taxonomy" id="280332"/>
    <lineage>
        <taxon>Bacteria</taxon>
        <taxon>Pseudomonadati</taxon>
        <taxon>Pseudomonadota</taxon>
        <taxon>Alphaproteobacteria</taxon>
        <taxon>Hyphomicrobiales</taxon>
        <taxon>Nitrobacteraceae</taxon>
        <taxon>Bradyrhizobium</taxon>
    </lineage>
</organism>
<dbReference type="InterPro" id="IPR058634">
    <property type="entry name" value="AaeA-lik-b-barrel"/>
</dbReference>
<dbReference type="PANTHER" id="PTHR30386:SF19">
    <property type="entry name" value="MULTIDRUG EXPORT PROTEIN EMRA-RELATED"/>
    <property type="match status" value="1"/>
</dbReference>
<dbReference type="Gene3D" id="2.40.50.100">
    <property type="match status" value="1"/>
</dbReference>
<feature type="domain" description="p-hydroxybenzoic acid efflux pump subunit AaeA-like beta-barrel" evidence="4">
    <location>
        <begin position="293"/>
        <end position="383"/>
    </location>
</feature>
<dbReference type="Gene3D" id="1.10.287.470">
    <property type="entry name" value="Helix hairpin bin"/>
    <property type="match status" value="2"/>
</dbReference>
<dbReference type="SUPFAM" id="SSF111369">
    <property type="entry name" value="HlyD-like secretion proteins"/>
    <property type="match status" value="2"/>
</dbReference>
<reference evidence="6" key="1">
    <citation type="journal article" date="2021" name="ISME J.">
        <title>Evolutionary origin and ecological implication of a unique nif island in free-living Bradyrhizobium lineages.</title>
        <authorList>
            <person name="Tao J."/>
        </authorList>
    </citation>
    <scope>NUCLEOTIDE SEQUENCE [LARGE SCALE GENOMIC DNA]</scope>
    <source>
        <strain evidence="6">SZCCT0434</strain>
    </source>
</reference>
<evidence type="ECO:0000256" key="2">
    <source>
        <dbReference type="SAM" id="Coils"/>
    </source>
</evidence>
<comment type="caution">
    <text evidence="5">The sequence shown here is derived from an EMBL/GenBank/DDBJ whole genome shotgun (WGS) entry which is preliminary data.</text>
</comment>
<feature type="coiled-coil region" evidence="2">
    <location>
        <begin position="137"/>
        <end position="171"/>
    </location>
</feature>
<gene>
    <name evidence="5" type="ORF">JQ615_10910</name>
</gene>
<dbReference type="Pfam" id="PF25885">
    <property type="entry name" value="HH_EMRA"/>
    <property type="match status" value="1"/>
</dbReference>
<accession>A0ABS5FHM2</accession>
<feature type="domain" description="Multidrug export protein EmrA/FarA alpha-helical hairpin" evidence="3">
    <location>
        <begin position="134"/>
        <end position="252"/>
    </location>
</feature>
<keyword evidence="2" id="KW-0175">Coiled coil</keyword>
<evidence type="ECO:0000259" key="4">
    <source>
        <dbReference type="Pfam" id="PF25963"/>
    </source>
</evidence>